<dbReference type="EMBL" id="UZAL01031018">
    <property type="protein sequence ID" value="VDP56543.1"/>
    <property type="molecule type" value="Genomic_DNA"/>
</dbReference>
<dbReference type="AlphaFoldDB" id="A0A3P8IF93"/>
<protein>
    <submittedName>
        <fullName evidence="1">Uncharacterized protein</fullName>
    </submittedName>
</protein>
<evidence type="ECO:0000313" key="1">
    <source>
        <dbReference type="EMBL" id="VDP56543.1"/>
    </source>
</evidence>
<sequence length="109" mass="11892">MSRDNPSVLVIKSSLETNRPKSTIGIRIVKQGIPGARNARIDGEYRSLHIQITGRRKTNGGLARLFRCCCRSVLDDKVFFAAFANSSTTTGIAPSISSMIKQHGLSFVP</sequence>
<proteinExistence type="predicted"/>
<reference evidence="1 2" key="1">
    <citation type="submission" date="2018-11" db="EMBL/GenBank/DDBJ databases">
        <authorList>
            <consortium name="Pathogen Informatics"/>
        </authorList>
    </citation>
    <scope>NUCLEOTIDE SEQUENCE [LARGE SCALE GENOMIC DNA]</scope>
    <source>
        <strain>Denwood</strain>
        <strain evidence="2">Zambia</strain>
    </source>
</reference>
<dbReference type="Proteomes" id="UP000269396">
    <property type="component" value="Unassembled WGS sequence"/>
</dbReference>
<name>A0A3P8IF93_9TREM</name>
<organism evidence="1 2">
    <name type="scientific">Schistosoma mattheei</name>
    <dbReference type="NCBI Taxonomy" id="31246"/>
    <lineage>
        <taxon>Eukaryota</taxon>
        <taxon>Metazoa</taxon>
        <taxon>Spiralia</taxon>
        <taxon>Lophotrochozoa</taxon>
        <taxon>Platyhelminthes</taxon>
        <taxon>Trematoda</taxon>
        <taxon>Digenea</taxon>
        <taxon>Strigeidida</taxon>
        <taxon>Schistosomatoidea</taxon>
        <taxon>Schistosomatidae</taxon>
        <taxon>Schistosoma</taxon>
    </lineage>
</organism>
<keyword evidence="2" id="KW-1185">Reference proteome</keyword>
<gene>
    <name evidence="1" type="ORF">SMTD_LOCUS10951</name>
</gene>
<evidence type="ECO:0000313" key="2">
    <source>
        <dbReference type="Proteomes" id="UP000269396"/>
    </source>
</evidence>
<accession>A0A3P8IF93</accession>